<name>A0A0M2NLU7_9FIRM</name>
<proteinExistence type="predicted"/>
<comment type="caution">
    <text evidence="2">The sequence shown here is derived from an EMBL/GenBank/DDBJ whole genome shotgun (WGS) entry which is preliminary data.</text>
</comment>
<dbReference type="STRING" id="270498.CHK_0533"/>
<dbReference type="OrthoDB" id="10017771at2"/>
<accession>A0A0M2NLU7</accession>
<dbReference type="Proteomes" id="UP000034076">
    <property type="component" value="Unassembled WGS sequence"/>
</dbReference>
<dbReference type="AlphaFoldDB" id="A0A0M2NLU7"/>
<dbReference type="RefSeq" id="WP_046442485.1">
    <property type="nucleotide sequence ID" value="NZ_LAYJ01000049.1"/>
</dbReference>
<protein>
    <submittedName>
        <fullName evidence="2">Uncharacterized protein</fullName>
    </submittedName>
</protein>
<sequence>MAVDWNAIYEQKWNELAGGYGEQEKYLSDAQAKEQGALDTQRAEGIKNLTNTRDQNLQQAYITRRQAERDMPGLLAAQGLKGGATETAVSSILRNYQNTRNAANNRFSQDQSALDTTYATNKAELGSKYANMLAELQQTRRNEAYQQAQFAYQAAQAEEAARLERERFEWEKQQAEEAARQAAASRSSGGGGGGSRKGSGNTTKKNPYADYDPNYWRGPTGVNGSRSSSSKAGKNMAAGMATPGLGWLGR</sequence>
<organism evidence="2 3">
    <name type="scientific">Christensenella hongkongensis</name>
    <dbReference type="NCBI Taxonomy" id="270498"/>
    <lineage>
        <taxon>Bacteria</taxon>
        <taxon>Bacillati</taxon>
        <taxon>Bacillota</taxon>
        <taxon>Clostridia</taxon>
        <taxon>Christensenellales</taxon>
        <taxon>Christensenellaceae</taxon>
        <taxon>Christensenella</taxon>
    </lineage>
</organism>
<evidence type="ECO:0000256" key="1">
    <source>
        <dbReference type="SAM" id="MobiDB-lite"/>
    </source>
</evidence>
<dbReference type="PATRIC" id="fig|270498.16.peg.2415"/>
<feature type="region of interest" description="Disordered" evidence="1">
    <location>
        <begin position="171"/>
        <end position="250"/>
    </location>
</feature>
<keyword evidence="3" id="KW-1185">Reference proteome</keyword>
<evidence type="ECO:0000313" key="3">
    <source>
        <dbReference type="Proteomes" id="UP000034076"/>
    </source>
</evidence>
<dbReference type="EMBL" id="LAYJ01000049">
    <property type="protein sequence ID" value="KKI51956.1"/>
    <property type="molecule type" value="Genomic_DNA"/>
</dbReference>
<gene>
    <name evidence="2" type="ORF">CHK_0533</name>
</gene>
<feature type="compositionally biased region" description="Gly residues" evidence="1">
    <location>
        <begin position="188"/>
        <end position="197"/>
    </location>
</feature>
<reference evidence="2 3" key="1">
    <citation type="submission" date="2015-04" db="EMBL/GenBank/DDBJ databases">
        <title>Draft genome sequence of bacteremic isolate Catabacter hongkongensis type strain HKU16T.</title>
        <authorList>
            <person name="Lau S.K."/>
            <person name="Teng J.L."/>
            <person name="Huang Y."/>
            <person name="Curreem S.O."/>
            <person name="Tsui S.K."/>
            <person name="Woo P.C."/>
        </authorList>
    </citation>
    <scope>NUCLEOTIDE SEQUENCE [LARGE SCALE GENOMIC DNA]</scope>
    <source>
        <strain evidence="2 3">HKU16</strain>
    </source>
</reference>
<feature type="compositionally biased region" description="Polar residues" evidence="1">
    <location>
        <begin position="222"/>
        <end position="232"/>
    </location>
</feature>
<evidence type="ECO:0000313" key="2">
    <source>
        <dbReference type="EMBL" id="KKI51956.1"/>
    </source>
</evidence>